<proteinExistence type="predicted"/>
<name>A0A9P8NYL5_9ASCO</name>
<evidence type="ECO:0000256" key="1">
    <source>
        <dbReference type="SAM" id="MobiDB-lite"/>
    </source>
</evidence>
<gene>
    <name evidence="2" type="ORF">OGAPHI_006064</name>
</gene>
<sequence>MTTRTKQTGTLAKKRGLFLSIDSVQTGSKHNDHRDDKVDRSNDECKHPLESDHLGEQLTESESQHQQTGTKTNRPIVVQNQDCQRNQQELPDENVCKNTCNQRLVVRVDQACSVPENSVHCP</sequence>
<dbReference type="EMBL" id="JAEUBE010000414">
    <property type="protein sequence ID" value="KAH3661885.1"/>
    <property type="molecule type" value="Genomic_DNA"/>
</dbReference>
<dbReference type="Proteomes" id="UP000769157">
    <property type="component" value="Unassembled WGS sequence"/>
</dbReference>
<dbReference type="AlphaFoldDB" id="A0A9P8NYL5"/>
<evidence type="ECO:0000313" key="3">
    <source>
        <dbReference type="Proteomes" id="UP000769157"/>
    </source>
</evidence>
<protein>
    <submittedName>
        <fullName evidence="2">Uncharacterized protein</fullName>
    </submittedName>
</protein>
<evidence type="ECO:0000313" key="2">
    <source>
        <dbReference type="EMBL" id="KAH3661885.1"/>
    </source>
</evidence>
<dbReference type="RefSeq" id="XP_046058989.1">
    <property type="nucleotide sequence ID" value="XM_046207313.1"/>
</dbReference>
<comment type="caution">
    <text evidence="2">The sequence shown here is derived from an EMBL/GenBank/DDBJ whole genome shotgun (WGS) entry which is preliminary data.</text>
</comment>
<organism evidence="2 3">
    <name type="scientific">Ogataea philodendri</name>
    <dbReference type="NCBI Taxonomy" id="1378263"/>
    <lineage>
        <taxon>Eukaryota</taxon>
        <taxon>Fungi</taxon>
        <taxon>Dikarya</taxon>
        <taxon>Ascomycota</taxon>
        <taxon>Saccharomycotina</taxon>
        <taxon>Pichiomycetes</taxon>
        <taxon>Pichiales</taxon>
        <taxon>Pichiaceae</taxon>
        <taxon>Ogataea</taxon>
    </lineage>
</organism>
<feature type="compositionally biased region" description="Basic and acidic residues" evidence="1">
    <location>
        <begin position="29"/>
        <end position="55"/>
    </location>
</feature>
<feature type="region of interest" description="Disordered" evidence="1">
    <location>
        <begin position="1"/>
        <end position="76"/>
    </location>
</feature>
<reference evidence="2" key="1">
    <citation type="journal article" date="2021" name="Open Biol.">
        <title>Shared evolutionary footprints suggest mitochondrial oxidative damage underlies multiple complex I losses in fungi.</title>
        <authorList>
            <person name="Schikora-Tamarit M.A."/>
            <person name="Marcet-Houben M."/>
            <person name="Nosek J."/>
            <person name="Gabaldon T."/>
        </authorList>
    </citation>
    <scope>NUCLEOTIDE SEQUENCE</scope>
    <source>
        <strain evidence="2">CBS6075</strain>
    </source>
</reference>
<reference evidence="2" key="2">
    <citation type="submission" date="2021-01" db="EMBL/GenBank/DDBJ databases">
        <authorList>
            <person name="Schikora-Tamarit M.A."/>
        </authorList>
    </citation>
    <scope>NUCLEOTIDE SEQUENCE</scope>
    <source>
        <strain evidence="2">CBS6075</strain>
    </source>
</reference>
<keyword evidence="3" id="KW-1185">Reference proteome</keyword>
<dbReference type="GeneID" id="70238028"/>
<feature type="compositionally biased region" description="Polar residues" evidence="1">
    <location>
        <begin position="58"/>
        <end position="76"/>
    </location>
</feature>
<accession>A0A9P8NYL5</accession>
<feature type="compositionally biased region" description="Polar residues" evidence="1">
    <location>
        <begin position="1"/>
        <end position="10"/>
    </location>
</feature>